<dbReference type="SUPFAM" id="SSF52833">
    <property type="entry name" value="Thioredoxin-like"/>
    <property type="match status" value="1"/>
</dbReference>
<dbReference type="InterPro" id="IPR017937">
    <property type="entry name" value="Thioredoxin_CS"/>
</dbReference>
<gene>
    <name evidence="5" type="ORF">J1C56_17325</name>
</gene>
<accession>A0A9X1ACJ9</accession>
<dbReference type="EMBL" id="JAFLWW010000005">
    <property type="protein sequence ID" value="MBT1157355.1"/>
    <property type="molecule type" value="Genomic_DNA"/>
</dbReference>
<reference evidence="5" key="1">
    <citation type="journal article" date="2021" name="Microorganisms">
        <title>Phylogenomic Reconstruction and Metabolic Potential of the Genus Aminobacter.</title>
        <authorList>
            <person name="Artuso I."/>
            <person name="Turrini P."/>
            <person name="Pirolo M."/>
            <person name="Lugli G.A."/>
            <person name="Ventura M."/>
            <person name="Visca P."/>
        </authorList>
    </citation>
    <scope>NUCLEOTIDE SEQUENCE</scope>
    <source>
        <strain evidence="5">LMG 26462</strain>
    </source>
</reference>
<keyword evidence="6" id="KW-1185">Reference proteome</keyword>
<name>A0A9X1ACJ9_9HYPH</name>
<protein>
    <submittedName>
        <fullName evidence="5">TlpA family protein disulfide reductase</fullName>
    </submittedName>
</protein>
<dbReference type="CDD" id="cd02966">
    <property type="entry name" value="TlpA_like_family"/>
    <property type="match status" value="1"/>
</dbReference>
<reference evidence="5" key="2">
    <citation type="submission" date="2021-03" db="EMBL/GenBank/DDBJ databases">
        <authorList>
            <person name="Artuso I."/>
            <person name="Turrini P."/>
            <person name="Pirolo M."/>
            <person name="Lugli G.A."/>
            <person name="Ventura M."/>
            <person name="Visca P."/>
        </authorList>
    </citation>
    <scope>NUCLEOTIDE SEQUENCE</scope>
    <source>
        <strain evidence="5">LMG 26462</strain>
    </source>
</reference>
<feature type="domain" description="Thioredoxin" evidence="4">
    <location>
        <begin position="83"/>
        <end position="229"/>
    </location>
</feature>
<evidence type="ECO:0000256" key="1">
    <source>
        <dbReference type="ARBA" id="ARBA00004196"/>
    </source>
</evidence>
<dbReference type="RefSeq" id="WP_214391322.1">
    <property type="nucleotide sequence ID" value="NZ_JAFLWW010000005.1"/>
</dbReference>
<dbReference type="PANTHER" id="PTHR42852:SF13">
    <property type="entry name" value="PROTEIN DIPZ"/>
    <property type="match status" value="1"/>
</dbReference>
<dbReference type="InterPro" id="IPR013740">
    <property type="entry name" value="Redoxin"/>
</dbReference>
<dbReference type="InterPro" id="IPR050553">
    <property type="entry name" value="Thioredoxin_ResA/DsbE_sf"/>
</dbReference>
<sequence length="230" mass="24166">MSDRRKMFPAPRHILVAAVAGVIAGAVAVYVSTTLPGNKTPQPTVVAVTRAASPDDKLCAAKVEKAKAVGAAATGQVAAMMPADPPQSLKTLAFNDPQGKPMTIADHAGRTLLVNLWATWCAPCRAEMPALDALEREMGGEEFEVVAINVDTGDDTKPKKFLEETGVASLGHYRDNTLGVFNDLKKRGLALGLPVTLLIDGEGCLLANMNGPAEWASPDARKLIEAALAK</sequence>
<dbReference type="Pfam" id="PF08534">
    <property type="entry name" value="Redoxin"/>
    <property type="match status" value="1"/>
</dbReference>
<dbReference type="NCBIfam" id="NF047696">
    <property type="entry name" value="ThlDiSintTplARhiz"/>
    <property type="match status" value="1"/>
</dbReference>
<dbReference type="InterPro" id="IPR036249">
    <property type="entry name" value="Thioredoxin-like_sf"/>
</dbReference>
<comment type="caution">
    <text evidence="5">The sequence shown here is derived from an EMBL/GenBank/DDBJ whole genome shotgun (WGS) entry which is preliminary data.</text>
</comment>
<dbReference type="PROSITE" id="PS00194">
    <property type="entry name" value="THIOREDOXIN_1"/>
    <property type="match status" value="1"/>
</dbReference>
<evidence type="ECO:0000259" key="4">
    <source>
        <dbReference type="PROSITE" id="PS51352"/>
    </source>
</evidence>
<keyword evidence="3" id="KW-0676">Redox-active center</keyword>
<dbReference type="GO" id="GO:0015036">
    <property type="term" value="F:disulfide oxidoreductase activity"/>
    <property type="evidence" value="ECO:0007669"/>
    <property type="project" value="UniProtKB-ARBA"/>
</dbReference>
<dbReference type="InterPro" id="IPR013766">
    <property type="entry name" value="Thioredoxin_domain"/>
</dbReference>
<keyword evidence="2" id="KW-0201">Cytochrome c-type biogenesis</keyword>
<dbReference type="GO" id="GO:0030313">
    <property type="term" value="C:cell envelope"/>
    <property type="evidence" value="ECO:0007669"/>
    <property type="project" value="UniProtKB-SubCell"/>
</dbReference>
<dbReference type="Proteomes" id="UP001138921">
    <property type="component" value="Unassembled WGS sequence"/>
</dbReference>
<evidence type="ECO:0000313" key="5">
    <source>
        <dbReference type="EMBL" id="MBT1157355.1"/>
    </source>
</evidence>
<dbReference type="PANTHER" id="PTHR42852">
    <property type="entry name" value="THIOL:DISULFIDE INTERCHANGE PROTEIN DSBE"/>
    <property type="match status" value="1"/>
</dbReference>
<dbReference type="AlphaFoldDB" id="A0A9X1ACJ9"/>
<evidence type="ECO:0000256" key="2">
    <source>
        <dbReference type="ARBA" id="ARBA00022748"/>
    </source>
</evidence>
<proteinExistence type="predicted"/>
<dbReference type="Gene3D" id="3.40.30.10">
    <property type="entry name" value="Glutaredoxin"/>
    <property type="match status" value="1"/>
</dbReference>
<dbReference type="GO" id="GO:0017004">
    <property type="term" value="P:cytochrome complex assembly"/>
    <property type="evidence" value="ECO:0007669"/>
    <property type="project" value="UniProtKB-KW"/>
</dbReference>
<evidence type="ECO:0000313" key="6">
    <source>
        <dbReference type="Proteomes" id="UP001138921"/>
    </source>
</evidence>
<comment type="subcellular location">
    <subcellularLocation>
        <location evidence="1">Cell envelope</location>
    </subcellularLocation>
</comment>
<evidence type="ECO:0000256" key="3">
    <source>
        <dbReference type="ARBA" id="ARBA00023284"/>
    </source>
</evidence>
<organism evidence="5 6">
    <name type="scientific">Aminobacter anthyllidis</name>
    <dbReference type="NCBI Taxonomy" id="1035067"/>
    <lineage>
        <taxon>Bacteria</taxon>
        <taxon>Pseudomonadati</taxon>
        <taxon>Pseudomonadota</taxon>
        <taxon>Alphaproteobacteria</taxon>
        <taxon>Hyphomicrobiales</taxon>
        <taxon>Phyllobacteriaceae</taxon>
        <taxon>Aminobacter</taxon>
    </lineage>
</organism>
<dbReference type="PROSITE" id="PS51352">
    <property type="entry name" value="THIOREDOXIN_2"/>
    <property type="match status" value="1"/>
</dbReference>